<dbReference type="GeneID" id="123163875"/>
<dbReference type="Gramene" id="TraesJAG7D03G04351090.1">
    <property type="protein sequence ID" value="TraesJAG7D03G04351090.1.CDS1"/>
    <property type="gene ID" value="TraesJAG7D03G04351090"/>
</dbReference>
<dbReference type="Gramene" id="TraesPARA_EIv1.0_2566120.1">
    <property type="protein sequence ID" value="TraesPARA_EIv1.0_2566120.1.CDS1"/>
    <property type="gene ID" value="TraesPARA_EIv1.0_2566120"/>
</dbReference>
<dbReference type="Gramene" id="TraesARI7D03G04443570.1">
    <property type="protein sequence ID" value="TraesARI7D03G04443570.1.CDS1"/>
    <property type="gene ID" value="TraesARI7D03G04443570"/>
</dbReference>
<dbReference type="Gramene" id="TraesMAC7D03G04360260.1">
    <property type="protein sequence ID" value="TraesMAC7D03G04360260.1.CDS1"/>
    <property type="gene ID" value="TraesMAC7D03G04360260"/>
</dbReference>
<dbReference type="Gramene" id="TraesCS7D02G266200.1">
    <property type="protein sequence ID" value="TraesCS7D02G266200.1.cds1"/>
    <property type="gene ID" value="TraesCS7D02G266200"/>
</dbReference>
<dbReference type="Gramene" id="TraesJUL7D03G04411790.1">
    <property type="protein sequence ID" value="TraesJUL7D03G04411790.1.CDS1"/>
    <property type="gene ID" value="TraesJUL7D03G04411790"/>
</dbReference>
<dbReference type="PANTHER" id="PTHR33450:SF1">
    <property type="entry name" value="OS08G0539200 PROTEIN"/>
    <property type="match status" value="1"/>
</dbReference>
<dbReference type="OMA" id="RIMNAQT"/>
<protein>
    <submittedName>
        <fullName evidence="2">Uncharacterized protein</fullName>
    </submittedName>
</protein>
<dbReference type="AlphaFoldDB" id="A0A3B6TJ28"/>
<dbReference type="Gramene" id="TraesRN7D0100622100.1">
    <property type="protein sequence ID" value="TraesRN7D0100622100.1"/>
    <property type="gene ID" value="TraesRN7D0100622100"/>
</dbReference>
<gene>
    <name evidence="2" type="primary">LOC123163875</name>
</gene>
<dbReference type="Gramene" id="TraesSTA7D03G04361510.1">
    <property type="protein sequence ID" value="TraesSTA7D03G04361510.1.CDS1"/>
    <property type="gene ID" value="TraesSTA7D03G04361510"/>
</dbReference>
<dbReference type="Gramene" id="TraesCS7D03G0602600.1">
    <property type="protein sequence ID" value="TraesCS7D03G0602600.1.CDS1"/>
    <property type="gene ID" value="TraesCS7D03G0602600"/>
</dbReference>
<dbReference type="Gramene" id="TraesCLE_scaffold_002166_01G000100.1">
    <property type="protein sequence ID" value="TraesCLE_scaffold_002166_01G000100.1"/>
    <property type="gene ID" value="TraesCLE_scaffold_002166_01G000100"/>
</dbReference>
<dbReference type="Gramene" id="TraesSYM7D03G04421250.1">
    <property type="protein sequence ID" value="TraesSYM7D03G04421250.1.CDS1"/>
    <property type="gene ID" value="TraesSYM7D03G04421250"/>
</dbReference>
<dbReference type="Gramene" id="TraesWEE_scaffold_021728_01G000100.1">
    <property type="protein sequence ID" value="TraesWEE_scaffold_021728_01G000100.1"/>
    <property type="gene ID" value="TraesWEE_scaffold_021728_01G000100"/>
</dbReference>
<evidence type="ECO:0000256" key="1">
    <source>
        <dbReference type="SAM" id="MobiDB-lite"/>
    </source>
</evidence>
<name>A0A3B6TJ28_WHEAT</name>
<dbReference type="EnsemblPlants" id="TraesCS7D02G266200.1">
    <property type="protein sequence ID" value="TraesCS7D02G266200.1.cds1"/>
    <property type="gene ID" value="TraesCS7D02G266200"/>
</dbReference>
<dbReference type="PANTHER" id="PTHR33450">
    <property type="entry name" value="EMB|CAB67623.1-RELATED"/>
    <property type="match status" value="1"/>
</dbReference>
<keyword evidence="3" id="KW-1185">Reference proteome</keyword>
<dbReference type="RefSeq" id="XP_044437209.1">
    <property type="nucleotide sequence ID" value="XM_044581274.1"/>
</dbReference>
<organism evidence="2">
    <name type="scientific">Triticum aestivum</name>
    <name type="common">Wheat</name>
    <dbReference type="NCBI Taxonomy" id="4565"/>
    <lineage>
        <taxon>Eukaryota</taxon>
        <taxon>Viridiplantae</taxon>
        <taxon>Streptophyta</taxon>
        <taxon>Embryophyta</taxon>
        <taxon>Tracheophyta</taxon>
        <taxon>Spermatophyta</taxon>
        <taxon>Magnoliopsida</taxon>
        <taxon>Liliopsida</taxon>
        <taxon>Poales</taxon>
        <taxon>Poaceae</taxon>
        <taxon>BOP clade</taxon>
        <taxon>Pooideae</taxon>
        <taxon>Triticodae</taxon>
        <taxon>Triticeae</taxon>
        <taxon>Triticinae</taxon>
        <taxon>Triticum</taxon>
    </lineage>
</organism>
<evidence type="ECO:0000313" key="3">
    <source>
        <dbReference type="Proteomes" id="UP000019116"/>
    </source>
</evidence>
<dbReference type="Gramene" id="TraesNOR7D03G04417110.1">
    <property type="protein sequence ID" value="TraesNOR7D03G04417110.1.CDS1"/>
    <property type="gene ID" value="TraesNOR7D03G04417110"/>
</dbReference>
<dbReference type="Gramene" id="TraesCAD_scaffold_139322_01G000100.1">
    <property type="protein sequence ID" value="TraesCAD_scaffold_139322_01G000100.1"/>
    <property type="gene ID" value="TraesCAD_scaffold_139322_01G000100"/>
</dbReference>
<dbReference type="Gramene" id="TraesLDM7D03G04374500.1">
    <property type="protein sequence ID" value="TraesLDM7D03G04374500.1.CDS1"/>
    <property type="gene ID" value="TraesLDM7D03G04374500"/>
</dbReference>
<reference evidence="2" key="1">
    <citation type="submission" date="2018-08" db="EMBL/GenBank/DDBJ databases">
        <authorList>
            <person name="Rossello M."/>
        </authorList>
    </citation>
    <scope>NUCLEOTIDE SEQUENCE [LARGE SCALE GENOMIC DNA]</scope>
    <source>
        <strain evidence="2">cv. Chinese Spring</strain>
    </source>
</reference>
<reference evidence="2" key="2">
    <citation type="submission" date="2018-10" db="UniProtKB">
        <authorList>
            <consortium name="EnsemblPlants"/>
        </authorList>
    </citation>
    <scope>IDENTIFICATION</scope>
</reference>
<dbReference type="Proteomes" id="UP000019116">
    <property type="component" value="Chromosome 7D"/>
</dbReference>
<proteinExistence type="predicted"/>
<evidence type="ECO:0000313" key="2">
    <source>
        <dbReference type="EnsemblPlants" id="TraesCS7D02G266200.1.cds1"/>
    </source>
</evidence>
<accession>A0A3B6TJ28</accession>
<dbReference type="Gramene" id="TraesLAC7D03G04314860.1">
    <property type="protein sequence ID" value="TraesLAC7D03G04314860.1.CDS1"/>
    <property type="gene ID" value="TraesLAC7D03G04314860"/>
</dbReference>
<sequence length="199" mass="22289">MKAKTKISKAADFLRKAVRALRGRADVLRARLLFLASLRHRTAMVGTVSRHLRALMPGRQRDPVHDHRKALASSTMAAEEDGQAAMHGVDVPGLSELLQEVVGDDDDGHCGYPDWTHSLFDDDDADCNLQEGDDVDDERGGGAEAMEEDRLPDDEPSVMDVIRRCREGDGMEFNIEEEIDHAADMFIRRVRSRMSNRSF</sequence>
<feature type="region of interest" description="Disordered" evidence="1">
    <location>
        <begin position="130"/>
        <end position="152"/>
    </location>
</feature>
<dbReference type="OrthoDB" id="681307at2759"/>
<dbReference type="Gramene" id="TraesROB_scaffold_003177_01G000100.1">
    <property type="protein sequence ID" value="TraesROB_scaffold_003177_01G000100.1"/>
    <property type="gene ID" value="TraesROB_scaffold_003177_01G000100"/>
</dbReference>